<dbReference type="InterPro" id="IPR006153">
    <property type="entry name" value="Cation/H_exchanger_TM"/>
</dbReference>
<comment type="caution">
    <text evidence="16">The sequence shown here is derived from an EMBL/GenBank/DDBJ whole genome shotgun (WGS) entry which is preliminary data.</text>
</comment>
<dbReference type="Pfam" id="PF00999">
    <property type="entry name" value="Na_H_Exchanger"/>
    <property type="match status" value="1"/>
</dbReference>
<feature type="transmembrane region" description="Helical" evidence="12">
    <location>
        <begin position="412"/>
        <end position="431"/>
    </location>
</feature>
<keyword evidence="10 12" id="KW-0472">Membrane</keyword>
<evidence type="ECO:0000259" key="15">
    <source>
        <dbReference type="Pfam" id="PF23259"/>
    </source>
</evidence>
<feature type="transmembrane region" description="Helical" evidence="12">
    <location>
        <begin position="163"/>
        <end position="186"/>
    </location>
</feature>
<evidence type="ECO:0000256" key="3">
    <source>
        <dbReference type="ARBA" id="ARBA00004141"/>
    </source>
</evidence>
<evidence type="ECO:0000256" key="6">
    <source>
        <dbReference type="ARBA" id="ARBA00022692"/>
    </source>
</evidence>
<comment type="similarity">
    <text evidence="11">Belongs to the monovalent cation:proton antiporter 2 (CPA2) transporter (TC 2.A.37) family. CHX (TC 2.A.37.4) subfamily.</text>
</comment>
<dbReference type="GO" id="GO:1902600">
    <property type="term" value="P:proton transmembrane transport"/>
    <property type="evidence" value="ECO:0007669"/>
    <property type="project" value="InterPro"/>
</dbReference>
<dbReference type="Gene3D" id="1.20.1530.20">
    <property type="match status" value="1"/>
</dbReference>
<feature type="transmembrane region" description="Helical" evidence="12">
    <location>
        <begin position="198"/>
        <end position="219"/>
    </location>
</feature>
<evidence type="ECO:0000256" key="8">
    <source>
        <dbReference type="ARBA" id="ARBA00022989"/>
    </source>
</evidence>
<dbReference type="InterPro" id="IPR057291">
    <property type="entry name" value="CHX17_2nd"/>
</dbReference>
<reference evidence="16 17" key="1">
    <citation type="journal article" date="2021" name="Hortic Res">
        <title>Chromosome-scale assembly of the Dendrobium chrysotoxum genome enhances the understanding of orchid evolution.</title>
        <authorList>
            <person name="Zhang Y."/>
            <person name="Zhang G.Q."/>
            <person name="Zhang D."/>
            <person name="Liu X.D."/>
            <person name="Xu X.Y."/>
            <person name="Sun W.H."/>
            <person name="Yu X."/>
            <person name="Zhu X."/>
            <person name="Wang Z.W."/>
            <person name="Zhao X."/>
            <person name="Zhong W.Y."/>
            <person name="Chen H."/>
            <person name="Yin W.L."/>
            <person name="Huang T."/>
            <person name="Niu S.C."/>
            <person name="Liu Z.J."/>
        </authorList>
    </citation>
    <scope>NUCLEOTIDE SEQUENCE [LARGE SCALE GENOMIC DNA]</scope>
    <source>
        <strain evidence="16">Lindl</strain>
    </source>
</reference>
<dbReference type="GO" id="GO:0006885">
    <property type="term" value="P:regulation of pH"/>
    <property type="evidence" value="ECO:0007669"/>
    <property type="project" value="TreeGrafter"/>
</dbReference>
<dbReference type="InterPro" id="IPR038770">
    <property type="entry name" value="Na+/solute_symporter_sf"/>
</dbReference>
<evidence type="ECO:0008006" key="18">
    <source>
        <dbReference type="Google" id="ProtNLM"/>
    </source>
</evidence>
<dbReference type="Proteomes" id="UP000775213">
    <property type="component" value="Unassembled WGS sequence"/>
</dbReference>
<organism evidence="16 17">
    <name type="scientific">Dendrobium chrysotoxum</name>
    <name type="common">Orchid</name>
    <dbReference type="NCBI Taxonomy" id="161865"/>
    <lineage>
        <taxon>Eukaryota</taxon>
        <taxon>Viridiplantae</taxon>
        <taxon>Streptophyta</taxon>
        <taxon>Embryophyta</taxon>
        <taxon>Tracheophyta</taxon>
        <taxon>Spermatophyta</taxon>
        <taxon>Magnoliopsida</taxon>
        <taxon>Liliopsida</taxon>
        <taxon>Asparagales</taxon>
        <taxon>Orchidaceae</taxon>
        <taxon>Epidendroideae</taxon>
        <taxon>Malaxideae</taxon>
        <taxon>Dendrobiinae</taxon>
        <taxon>Dendrobium</taxon>
    </lineage>
</organism>
<evidence type="ECO:0000256" key="11">
    <source>
        <dbReference type="ARBA" id="ARBA00038341"/>
    </source>
</evidence>
<accession>A0AAV7GDN4</accession>
<comment type="subcellular location">
    <subcellularLocation>
        <location evidence="3">Membrane</location>
        <topology evidence="3">Multi-pass membrane protein</topology>
    </subcellularLocation>
    <subcellularLocation>
        <location evidence="2">Plastid</location>
        <location evidence="2">Chloroplast envelope</location>
    </subcellularLocation>
</comment>
<name>A0AAV7GDN4_DENCH</name>
<keyword evidence="9" id="KW-0406">Ion transport</keyword>
<feature type="transmembrane region" description="Helical" evidence="12">
    <location>
        <begin position="443"/>
        <end position="462"/>
    </location>
</feature>
<dbReference type="Pfam" id="PF23256">
    <property type="entry name" value="CHX17_2nd"/>
    <property type="match status" value="1"/>
</dbReference>
<evidence type="ECO:0000259" key="14">
    <source>
        <dbReference type="Pfam" id="PF23256"/>
    </source>
</evidence>
<dbReference type="GO" id="GO:0009941">
    <property type="term" value="C:chloroplast envelope"/>
    <property type="evidence" value="ECO:0007669"/>
    <property type="project" value="UniProtKB-SubCell"/>
</dbReference>
<evidence type="ECO:0000256" key="5">
    <source>
        <dbReference type="ARBA" id="ARBA00022538"/>
    </source>
</evidence>
<dbReference type="AlphaFoldDB" id="A0AAV7GDN4"/>
<feature type="transmembrane region" description="Helical" evidence="12">
    <location>
        <begin position="129"/>
        <end position="151"/>
    </location>
</feature>
<gene>
    <name evidence="16" type="ORF">IEQ34_016515</name>
</gene>
<feature type="domain" description="Cation/H(+) antiporter C-terminal" evidence="15">
    <location>
        <begin position="658"/>
        <end position="799"/>
    </location>
</feature>
<feature type="transmembrane region" description="Helical" evidence="12">
    <location>
        <begin position="356"/>
        <end position="375"/>
    </location>
</feature>
<evidence type="ECO:0000256" key="9">
    <source>
        <dbReference type="ARBA" id="ARBA00023065"/>
    </source>
</evidence>
<keyword evidence="6 12" id="KW-0812">Transmembrane</keyword>
<feature type="transmembrane region" description="Helical" evidence="12">
    <location>
        <begin position="64"/>
        <end position="85"/>
    </location>
</feature>
<dbReference type="EMBL" id="JAGFBR010000015">
    <property type="protein sequence ID" value="KAH0454591.1"/>
    <property type="molecule type" value="Genomic_DNA"/>
</dbReference>
<feature type="transmembrane region" description="Helical" evidence="12">
    <location>
        <begin position="382"/>
        <end position="400"/>
    </location>
</feature>
<keyword evidence="7" id="KW-0630">Potassium</keyword>
<evidence type="ECO:0000256" key="12">
    <source>
        <dbReference type="SAM" id="Phobius"/>
    </source>
</evidence>
<dbReference type="PANTHER" id="PTHR32468:SF164">
    <property type="entry name" value="OS05G0485000 PROTEIN"/>
    <property type="match status" value="1"/>
</dbReference>
<evidence type="ECO:0000256" key="7">
    <source>
        <dbReference type="ARBA" id="ARBA00022958"/>
    </source>
</evidence>
<proteinExistence type="inferred from homology"/>
<dbReference type="GO" id="GO:0006813">
    <property type="term" value="P:potassium ion transport"/>
    <property type="evidence" value="ECO:0007669"/>
    <property type="project" value="UniProtKB-KW"/>
</dbReference>
<keyword evidence="5" id="KW-0633">Potassium transport</keyword>
<evidence type="ECO:0000313" key="17">
    <source>
        <dbReference type="Proteomes" id="UP000775213"/>
    </source>
</evidence>
<feature type="transmembrane region" description="Helical" evidence="12">
    <location>
        <begin position="263"/>
        <end position="281"/>
    </location>
</feature>
<keyword evidence="8 12" id="KW-1133">Transmembrane helix</keyword>
<feature type="transmembrane region" description="Helical" evidence="12">
    <location>
        <begin position="231"/>
        <end position="251"/>
    </location>
</feature>
<dbReference type="GO" id="GO:0012505">
    <property type="term" value="C:endomembrane system"/>
    <property type="evidence" value="ECO:0007669"/>
    <property type="project" value="TreeGrafter"/>
</dbReference>
<evidence type="ECO:0000256" key="10">
    <source>
        <dbReference type="ARBA" id="ARBA00023136"/>
    </source>
</evidence>
<dbReference type="GO" id="GO:0015297">
    <property type="term" value="F:antiporter activity"/>
    <property type="evidence" value="ECO:0007669"/>
    <property type="project" value="InterPro"/>
</dbReference>
<dbReference type="Pfam" id="PF23259">
    <property type="entry name" value="CHX17_C"/>
    <property type="match status" value="1"/>
</dbReference>
<dbReference type="GO" id="GO:0016020">
    <property type="term" value="C:membrane"/>
    <property type="evidence" value="ECO:0007669"/>
    <property type="project" value="UniProtKB-SubCell"/>
</dbReference>
<feature type="transmembrane region" description="Helical" evidence="12">
    <location>
        <begin position="301"/>
        <end position="325"/>
    </location>
</feature>
<evidence type="ECO:0000256" key="1">
    <source>
        <dbReference type="ARBA" id="ARBA00003198"/>
    </source>
</evidence>
<evidence type="ECO:0000259" key="13">
    <source>
        <dbReference type="Pfam" id="PF00999"/>
    </source>
</evidence>
<sequence>MDDDNVSAPPLMDIWSNRGKKIVTDGSFDLPDLDFADASLICLDPGDERSSIIYSFETFLENPFTFSLPTVVLQIILITIMSRVIYYILRPIKQPRVVCDIIAGILLSPRLIGRIYPKYVYIMYPQKELAINRTLAAFSLMFYLFLIGVKMDPKIVLKSGKKALFIGLVSSVIPFSLVGTATYFLRTSIGANIARGKFLIFLVATLTITAFPVVSDILTELNLLNSELGRLAMSVSMVHGILGWFFMALFTTLNQSQGGLDKAAWALGSVLLMVCVIVFGFRPWMLWIARRTPKGGRVSSLQLHAIVVSVIVMGLVSEMMGASFADGPLIMGLMVPDGPPLGTDLVERIGNMANEVIMPLVFTVAGAVVTPLVVLHLRRWMVLIMLVLMAYGSKLLATMGPAMYCGISFRKAFILGLMMSFQGVIELITYMNFQNGSLLDDESYTLLVFTIIIITSVATPLVKHLYNPLGQDLVGRRDIQHLRPNAEIRVLACLLNEDHIPSILGLLEAACPTQETPMCVYVLHLVELTGRANSTLIAHKNKKGFINPSNMDRLHNAFIHYEQDKQGIVAVQPFTTIAPFKTMHQDICSLAGDKSVAIIILPLPGKDASGGFSEQDQAFRTNIPHILSKAPCSVGLLVHMGLTVTVLSTPANFQHHIGLLFWGGPDDRESLSYAARMVQHTGVTLTITRFLSSSSTTSNGKEAQMDNEVIETFRKENSDNLRASMNEIFVNDMEQTISAIRNFSRVGYDLIMVGRRLSWNSILNDELEEWSEFPELGVVGDMIASSDFESEFLILVVQQGP</sequence>
<evidence type="ECO:0000256" key="4">
    <source>
        <dbReference type="ARBA" id="ARBA00022448"/>
    </source>
</evidence>
<dbReference type="InterPro" id="IPR050794">
    <property type="entry name" value="CPA2_transporter"/>
</dbReference>
<feature type="domain" description="Cation/H(+) antiporter central" evidence="14">
    <location>
        <begin position="519"/>
        <end position="643"/>
    </location>
</feature>
<feature type="domain" description="Cation/H+ exchanger transmembrane" evidence="13">
    <location>
        <begin position="84"/>
        <end position="463"/>
    </location>
</feature>
<dbReference type="InterPro" id="IPR057290">
    <property type="entry name" value="CHX17_C"/>
</dbReference>
<protein>
    <recommendedName>
        <fullName evidence="18">Cation/H+ exchanger domain-containing protein</fullName>
    </recommendedName>
</protein>
<evidence type="ECO:0000313" key="16">
    <source>
        <dbReference type="EMBL" id="KAH0454591.1"/>
    </source>
</evidence>
<comment type="function">
    <text evidence="1">May function as sodium-coupled metabolite transporter across the chloroplast envelope.</text>
</comment>
<dbReference type="PANTHER" id="PTHR32468">
    <property type="entry name" value="CATION/H + ANTIPORTER"/>
    <property type="match status" value="1"/>
</dbReference>
<keyword evidence="4" id="KW-0813">Transport</keyword>
<keyword evidence="17" id="KW-1185">Reference proteome</keyword>
<evidence type="ECO:0000256" key="2">
    <source>
        <dbReference type="ARBA" id="ARBA00004119"/>
    </source>
</evidence>